<evidence type="ECO:0000259" key="2">
    <source>
        <dbReference type="Pfam" id="PF21788"/>
    </source>
</evidence>
<evidence type="ECO:0000313" key="5">
    <source>
        <dbReference type="Proteomes" id="UP001314205"/>
    </source>
</evidence>
<evidence type="ECO:0000259" key="1">
    <source>
        <dbReference type="Pfam" id="PF21787"/>
    </source>
</evidence>
<reference evidence="4 5" key="1">
    <citation type="submission" date="2023-11" db="EMBL/GenBank/DDBJ databases">
        <authorList>
            <person name="Hedman E."/>
            <person name="Englund M."/>
            <person name="Stromberg M."/>
            <person name="Nyberg Akerstrom W."/>
            <person name="Nylinder S."/>
            <person name="Jareborg N."/>
            <person name="Kallberg Y."/>
            <person name="Kronander E."/>
        </authorList>
    </citation>
    <scope>NUCLEOTIDE SEQUENCE [LARGE SCALE GENOMIC DNA]</scope>
</reference>
<evidence type="ECO:0000259" key="3">
    <source>
        <dbReference type="Pfam" id="PF21789"/>
    </source>
</evidence>
<sequence length="590" mass="68829">MVIPPKFEDRILNFLEAKLKSLPQNAKYCTLCIDEMVLKRHLYYDTKRDELIGLHNINGEVTKEVASLGCVLMLRGVVENWKQPIAYSFLASPKHYKELEPWLDEVILKLFSIRIEIQAIVSDQGSNFAKYAKEVKNITSEKPYFMLQDRKIYYIFDVPHLIKCIRNNLLSNDFIYKGKLISWEYIEELYAKQKQKDLRLIPKVTEKHINPNNFQKMRVKYAAQIFSRSVFAAISVLVSNRSLPEDAQYTGDFMQEINNIFDVLNSSKVSCPNKYQKAFSNKQYQIGILEEAVAMFEKIIAIDKKTGKNKTNQIQTFKNIQITIKSVIMLSRDLQEKGIKFIYTRRLNQDCLENFFRAVRQQGGNCTDPTPIQFTRAFSKLFLRNMLQISRTSNCQEDICDLLQRSDTTTFLERPKSGPAHKARIPSAIALNGETDYRFDMPAKNALTYVSGYLLYKCSKKHNCTSFNALLQEKPNVNETTLYTHFKAYNKDSSFYGGLKVPPETFNNYTEELERAFLNNFDNVIMYRPGSSVLQILKTIDFPPICSCFPRDYLLKLFTRFRIFSTIRFNNREFREGKKCINHFIKLKHI</sequence>
<dbReference type="Pfam" id="PF21787">
    <property type="entry name" value="TNP-like_RNaseH_N"/>
    <property type="match status" value="1"/>
</dbReference>
<dbReference type="Pfam" id="PF21789">
    <property type="entry name" value="TNP-like_RNaseH_C"/>
    <property type="match status" value="1"/>
</dbReference>
<accession>A0AAV1LAX2</accession>
<evidence type="ECO:0008006" key="6">
    <source>
        <dbReference type="Google" id="ProtNLM"/>
    </source>
</evidence>
<comment type="caution">
    <text evidence="4">The sequence shown here is derived from an EMBL/GenBank/DDBJ whole genome shotgun (WGS) entry which is preliminary data.</text>
</comment>
<dbReference type="PANTHER" id="PTHR47577:SF2">
    <property type="entry name" value="THAP DOMAIN CONTAINING 9"/>
    <property type="match status" value="1"/>
</dbReference>
<protein>
    <recommendedName>
        <fullName evidence="6">Transposase</fullName>
    </recommendedName>
</protein>
<dbReference type="Pfam" id="PF21788">
    <property type="entry name" value="TNP-like_GBD"/>
    <property type="match status" value="1"/>
</dbReference>
<dbReference type="InterPro" id="IPR048365">
    <property type="entry name" value="TNP-like_RNaseH_N"/>
</dbReference>
<keyword evidence="5" id="KW-1185">Reference proteome</keyword>
<dbReference type="AlphaFoldDB" id="A0AAV1LAX2"/>
<dbReference type="InterPro" id="IPR048367">
    <property type="entry name" value="TNP-like_RNaseH_C"/>
</dbReference>
<feature type="domain" description="Transposable element P transposase-like RNase H" evidence="1">
    <location>
        <begin position="5"/>
        <end position="134"/>
    </location>
</feature>
<gene>
    <name evidence="4" type="ORF">PARMNEM_LOCUS11456</name>
</gene>
<dbReference type="PANTHER" id="PTHR47577">
    <property type="entry name" value="THAP DOMAIN-CONTAINING PROTEIN 6"/>
    <property type="match status" value="1"/>
</dbReference>
<feature type="domain" description="Transposable element P transposase-like GTP-binding insertion" evidence="2">
    <location>
        <begin position="160"/>
        <end position="272"/>
    </location>
</feature>
<feature type="domain" description="Transposable element P transposase-like RNase H C-terminal" evidence="3">
    <location>
        <begin position="347"/>
        <end position="378"/>
    </location>
</feature>
<dbReference type="Proteomes" id="UP001314205">
    <property type="component" value="Unassembled WGS sequence"/>
</dbReference>
<dbReference type="EMBL" id="CAVLGL010000086">
    <property type="protein sequence ID" value="CAK1591187.1"/>
    <property type="molecule type" value="Genomic_DNA"/>
</dbReference>
<proteinExistence type="predicted"/>
<name>A0AAV1LAX2_9NEOP</name>
<evidence type="ECO:0000313" key="4">
    <source>
        <dbReference type="EMBL" id="CAK1591187.1"/>
    </source>
</evidence>
<organism evidence="4 5">
    <name type="scientific">Parnassius mnemosyne</name>
    <name type="common">clouded apollo</name>
    <dbReference type="NCBI Taxonomy" id="213953"/>
    <lineage>
        <taxon>Eukaryota</taxon>
        <taxon>Metazoa</taxon>
        <taxon>Ecdysozoa</taxon>
        <taxon>Arthropoda</taxon>
        <taxon>Hexapoda</taxon>
        <taxon>Insecta</taxon>
        <taxon>Pterygota</taxon>
        <taxon>Neoptera</taxon>
        <taxon>Endopterygota</taxon>
        <taxon>Lepidoptera</taxon>
        <taxon>Glossata</taxon>
        <taxon>Ditrysia</taxon>
        <taxon>Papilionoidea</taxon>
        <taxon>Papilionidae</taxon>
        <taxon>Parnassiinae</taxon>
        <taxon>Parnassini</taxon>
        <taxon>Parnassius</taxon>
        <taxon>Driopa</taxon>
    </lineage>
</organism>
<dbReference type="InterPro" id="IPR048366">
    <property type="entry name" value="TNP-like_GBD"/>
</dbReference>